<dbReference type="InterPro" id="IPR027417">
    <property type="entry name" value="P-loop_NTPase"/>
</dbReference>
<keyword evidence="1" id="KW-0547">Nucleotide-binding</keyword>
<evidence type="ECO:0000256" key="2">
    <source>
        <dbReference type="ARBA" id="ARBA00022801"/>
    </source>
</evidence>
<keyword evidence="4" id="KW-0067">ATP-binding</keyword>
<sequence>MAVTIPETMPKKATAGETLLFRTLKRYLTEEYVVYYEPDIQGWRPDFVIIGPELGLLVLEVKDYTRSTLVELNPDQWTIRNGAGEEVTVVSPLKQARDYAFRIADKLKRDRDLVQTEGKHRSKLKFPFGYGVVFTRLTKADLAREELLAVVDPKLTLTREEIDPEREAFSEILLRQKLSRMFTVSFSLKEPLRPLDIQRIRFHLFPEVRIGGKVTKKVSYQDYVLLSLDDLETMDLHQESLAKQIGDKHRLIRGVAGSGKTLILASRAAILAREHPDWEILILCYNISLSRFIHDMVEQKWSQSGDGLDDEGEGERCYSADGRKQITVRHFHEWLHRDLKITEEEIPQAVEEWEAGKRMLPRYDAILIDEGQDFAPEWLGLASRLLNPDTQSLLIVEDRAQTIYPRRRSLRKDTGLDFRGRSRVLTINYRNTGPVVQLAWEFYQAHASPENKPSTGEDVEVITPQSTLRSGPPPYLKRFASLTDEMAYVARQMKVLHRQRETAWSDMLVLYRVKRYDGVDTMGVIQQALSREGIPFYWLTENHRSKRAFAPRENGVTISTIDSSKGLDFEAVFVVNLERLPFPMEENKEREVSLLYIAMTRAKKYLSLTWSGESEFTRWLEQAERTAVKQ</sequence>
<dbReference type="PANTHER" id="PTHR11070">
    <property type="entry name" value="UVRD / RECB / PCRA DNA HELICASE FAMILY MEMBER"/>
    <property type="match status" value="1"/>
</dbReference>
<feature type="domain" description="NERD" evidence="5">
    <location>
        <begin position="14"/>
        <end position="110"/>
    </location>
</feature>
<dbReference type="InterPro" id="IPR014017">
    <property type="entry name" value="DNA_helicase_UvrD-like_C"/>
</dbReference>
<evidence type="ECO:0000313" key="7">
    <source>
        <dbReference type="EMBL" id="MDR6226889.1"/>
    </source>
</evidence>
<feature type="domain" description="UvrD-like helicase C-terminal" evidence="6">
    <location>
        <begin position="424"/>
        <end position="539"/>
    </location>
</feature>
<organism evidence="7 8">
    <name type="scientific">Desmospora profundinema</name>
    <dbReference type="NCBI Taxonomy" id="1571184"/>
    <lineage>
        <taxon>Bacteria</taxon>
        <taxon>Bacillati</taxon>
        <taxon>Bacillota</taxon>
        <taxon>Bacilli</taxon>
        <taxon>Bacillales</taxon>
        <taxon>Thermoactinomycetaceae</taxon>
        <taxon>Desmospora</taxon>
    </lineage>
</organism>
<evidence type="ECO:0000256" key="1">
    <source>
        <dbReference type="ARBA" id="ARBA00022741"/>
    </source>
</evidence>
<dbReference type="SUPFAM" id="SSF52540">
    <property type="entry name" value="P-loop containing nucleoside triphosphate hydrolases"/>
    <property type="match status" value="1"/>
</dbReference>
<keyword evidence="3" id="KW-0347">Helicase</keyword>
<dbReference type="Proteomes" id="UP001185012">
    <property type="component" value="Unassembled WGS sequence"/>
</dbReference>
<reference evidence="7 8" key="1">
    <citation type="submission" date="2023-07" db="EMBL/GenBank/DDBJ databases">
        <title>Genomic Encyclopedia of Type Strains, Phase IV (KMG-IV): sequencing the most valuable type-strain genomes for metagenomic binning, comparative biology and taxonomic classification.</title>
        <authorList>
            <person name="Goeker M."/>
        </authorList>
    </citation>
    <scope>NUCLEOTIDE SEQUENCE [LARGE SCALE GENOMIC DNA]</scope>
    <source>
        <strain evidence="7 8">DSM 45903</strain>
    </source>
</reference>
<evidence type="ECO:0000256" key="4">
    <source>
        <dbReference type="ARBA" id="ARBA00022840"/>
    </source>
</evidence>
<dbReference type="InterPro" id="IPR000212">
    <property type="entry name" value="DNA_helicase_UvrD/REP"/>
</dbReference>
<evidence type="ECO:0000313" key="8">
    <source>
        <dbReference type="Proteomes" id="UP001185012"/>
    </source>
</evidence>
<accession>A0ABU1ISI1</accession>
<feature type="domain" description="UvrD-like helicase C-terminal" evidence="6">
    <location>
        <begin position="553"/>
        <end position="611"/>
    </location>
</feature>
<keyword evidence="8" id="KW-1185">Reference proteome</keyword>
<name>A0ABU1ISI1_9BACL</name>
<keyword evidence="2" id="KW-0378">Hydrolase</keyword>
<protein>
    <recommendedName>
        <fullName evidence="9">DNA helicase</fullName>
    </recommendedName>
</protein>
<dbReference type="PANTHER" id="PTHR11070:SF2">
    <property type="entry name" value="ATP-DEPENDENT DNA HELICASE SRS2"/>
    <property type="match status" value="1"/>
</dbReference>
<evidence type="ECO:0000259" key="5">
    <source>
        <dbReference type="Pfam" id="PF08378"/>
    </source>
</evidence>
<dbReference type="EMBL" id="JAVDQG010000006">
    <property type="protein sequence ID" value="MDR6226889.1"/>
    <property type="molecule type" value="Genomic_DNA"/>
</dbReference>
<comment type="caution">
    <text evidence="7">The sequence shown here is derived from an EMBL/GenBank/DDBJ whole genome shotgun (WGS) entry which is preliminary data.</text>
</comment>
<dbReference type="Pfam" id="PF08378">
    <property type="entry name" value="NERD"/>
    <property type="match status" value="1"/>
</dbReference>
<evidence type="ECO:0000259" key="6">
    <source>
        <dbReference type="Pfam" id="PF13361"/>
    </source>
</evidence>
<dbReference type="Pfam" id="PF13245">
    <property type="entry name" value="AAA_19"/>
    <property type="match status" value="1"/>
</dbReference>
<evidence type="ECO:0008006" key="9">
    <source>
        <dbReference type="Google" id="ProtNLM"/>
    </source>
</evidence>
<dbReference type="Pfam" id="PF13361">
    <property type="entry name" value="UvrD_C"/>
    <property type="match status" value="2"/>
</dbReference>
<dbReference type="Gene3D" id="3.40.50.300">
    <property type="entry name" value="P-loop containing nucleotide triphosphate hydrolases"/>
    <property type="match status" value="2"/>
</dbReference>
<dbReference type="RefSeq" id="WP_309867398.1">
    <property type="nucleotide sequence ID" value="NZ_JAVDQG010000006.1"/>
</dbReference>
<dbReference type="InterPro" id="IPR011528">
    <property type="entry name" value="NERD"/>
</dbReference>
<proteinExistence type="predicted"/>
<evidence type="ECO:0000256" key="3">
    <source>
        <dbReference type="ARBA" id="ARBA00022806"/>
    </source>
</evidence>
<gene>
    <name evidence="7" type="ORF">JOE21_002899</name>
</gene>